<name>A0A919SMD0_9ACTN</name>
<keyword evidence="2" id="KW-0805">Transcription regulation</keyword>
<dbReference type="Pfam" id="PF00126">
    <property type="entry name" value="HTH_1"/>
    <property type="match status" value="1"/>
</dbReference>
<gene>
    <name evidence="6" type="ORF">Aco04nite_40110</name>
</gene>
<evidence type="ECO:0000256" key="2">
    <source>
        <dbReference type="ARBA" id="ARBA00023015"/>
    </source>
</evidence>
<dbReference type="AlphaFoldDB" id="A0A919SMD0"/>
<reference evidence="6" key="1">
    <citation type="submission" date="2021-03" db="EMBL/GenBank/DDBJ databases">
        <title>Whole genome shotgun sequence of Actinoplanes consettensis NBRC 14913.</title>
        <authorList>
            <person name="Komaki H."/>
            <person name="Tamura T."/>
        </authorList>
    </citation>
    <scope>NUCLEOTIDE SEQUENCE</scope>
    <source>
        <strain evidence="6">NBRC 14913</strain>
    </source>
</reference>
<dbReference type="GO" id="GO:0000976">
    <property type="term" value="F:transcription cis-regulatory region binding"/>
    <property type="evidence" value="ECO:0007669"/>
    <property type="project" value="TreeGrafter"/>
</dbReference>
<evidence type="ECO:0000256" key="4">
    <source>
        <dbReference type="ARBA" id="ARBA00023163"/>
    </source>
</evidence>
<dbReference type="InterPro" id="IPR000847">
    <property type="entry name" value="LysR_HTH_N"/>
</dbReference>
<comment type="similarity">
    <text evidence="1">Belongs to the LysR transcriptional regulatory family.</text>
</comment>
<dbReference type="SUPFAM" id="SSF53850">
    <property type="entry name" value="Periplasmic binding protein-like II"/>
    <property type="match status" value="1"/>
</dbReference>
<feature type="domain" description="HTH lysR-type" evidence="5">
    <location>
        <begin position="1"/>
        <end position="62"/>
    </location>
</feature>
<dbReference type="PROSITE" id="PS50931">
    <property type="entry name" value="HTH_LYSR"/>
    <property type="match status" value="1"/>
</dbReference>
<dbReference type="Gene3D" id="3.40.190.290">
    <property type="match status" value="1"/>
</dbReference>
<evidence type="ECO:0000313" key="7">
    <source>
        <dbReference type="Proteomes" id="UP000680865"/>
    </source>
</evidence>
<proteinExistence type="inferred from homology"/>
<dbReference type="PANTHER" id="PTHR30126:SF39">
    <property type="entry name" value="HTH-TYPE TRANSCRIPTIONAL REGULATOR CYSL"/>
    <property type="match status" value="1"/>
</dbReference>
<dbReference type="PRINTS" id="PR00039">
    <property type="entry name" value="HTHLYSR"/>
</dbReference>
<keyword evidence="4" id="KW-0804">Transcription</keyword>
<dbReference type="Proteomes" id="UP000680865">
    <property type="component" value="Unassembled WGS sequence"/>
</dbReference>
<dbReference type="EMBL" id="BOQP01000020">
    <property type="protein sequence ID" value="GIM74399.1"/>
    <property type="molecule type" value="Genomic_DNA"/>
</dbReference>
<keyword evidence="3" id="KW-0238">DNA-binding</keyword>
<sequence length="290" mass="31391">MAGVSDLNLLRTFLAVYRAGSITEAAKLLAISQPTVTAQVRALEQQLGEDLFVRLPRGVEPTPFAHGLAVRVAAPLDALSALDDAAAVSARPVRLAGPAELLCLRVAPALAPLILEGMEIRVTMGLTDALLEELRTGQHDLVISTQRPRSRAFSSVPFMVEEFVLVAAPQWAWQVPSPAFEDMPLITYADHLPIARRYWRSAFGKQLNARPAMTIPDLRGVLSATVAGAGWSVLPRFMCAEELATGRLVELHKPAEPPTNTGYLVQRPGTDADPGVRKVRDLLLDAARGW</sequence>
<protein>
    <submittedName>
        <fullName evidence="6">LysR family transcriptional regulator</fullName>
    </submittedName>
</protein>
<keyword evidence="7" id="KW-1185">Reference proteome</keyword>
<evidence type="ECO:0000256" key="3">
    <source>
        <dbReference type="ARBA" id="ARBA00023125"/>
    </source>
</evidence>
<dbReference type="CDD" id="cd05466">
    <property type="entry name" value="PBP2_LTTR_substrate"/>
    <property type="match status" value="1"/>
</dbReference>
<evidence type="ECO:0000313" key="6">
    <source>
        <dbReference type="EMBL" id="GIM74399.1"/>
    </source>
</evidence>
<dbReference type="Pfam" id="PF03466">
    <property type="entry name" value="LysR_substrate"/>
    <property type="match status" value="1"/>
</dbReference>
<comment type="caution">
    <text evidence="6">The sequence shown here is derived from an EMBL/GenBank/DDBJ whole genome shotgun (WGS) entry which is preliminary data.</text>
</comment>
<dbReference type="PANTHER" id="PTHR30126">
    <property type="entry name" value="HTH-TYPE TRANSCRIPTIONAL REGULATOR"/>
    <property type="match status" value="1"/>
</dbReference>
<dbReference type="GO" id="GO:0003700">
    <property type="term" value="F:DNA-binding transcription factor activity"/>
    <property type="evidence" value="ECO:0007669"/>
    <property type="project" value="InterPro"/>
</dbReference>
<dbReference type="InterPro" id="IPR005119">
    <property type="entry name" value="LysR_subst-bd"/>
</dbReference>
<dbReference type="InterPro" id="IPR036390">
    <property type="entry name" value="WH_DNA-bd_sf"/>
</dbReference>
<dbReference type="Gene3D" id="1.10.10.10">
    <property type="entry name" value="Winged helix-like DNA-binding domain superfamily/Winged helix DNA-binding domain"/>
    <property type="match status" value="1"/>
</dbReference>
<organism evidence="6 7">
    <name type="scientific">Winogradskya consettensis</name>
    <dbReference type="NCBI Taxonomy" id="113560"/>
    <lineage>
        <taxon>Bacteria</taxon>
        <taxon>Bacillati</taxon>
        <taxon>Actinomycetota</taxon>
        <taxon>Actinomycetes</taxon>
        <taxon>Micromonosporales</taxon>
        <taxon>Micromonosporaceae</taxon>
        <taxon>Winogradskya</taxon>
    </lineage>
</organism>
<dbReference type="InterPro" id="IPR036388">
    <property type="entry name" value="WH-like_DNA-bd_sf"/>
</dbReference>
<evidence type="ECO:0000256" key="1">
    <source>
        <dbReference type="ARBA" id="ARBA00009437"/>
    </source>
</evidence>
<accession>A0A919SMD0</accession>
<dbReference type="SUPFAM" id="SSF46785">
    <property type="entry name" value="Winged helix' DNA-binding domain"/>
    <property type="match status" value="1"/>
</dbReference>
<evidence type="ECO:0000259" key="5">
    <source>
        <dbReference type="PROSITE" id="PS50931"/>
    </source>
</evidence>